<name>A0A813D8G7_POLGL</name>
<evidence type="ECO:0000313" key="1">
    <source>
        <dbReference type="EMBL" id="CAE8582772.1"/>
    </source>
</evidence>
<organism evidence="1 2">
    <name type="scientific">Polarella glacialis</name>
    <name type="common">Dinoflagellate</name>
    <dbReference type="NCBI Taxonomy" id="89957"/>
    <lineage>
        <taxon>Eukaryota</taxon>
        <taxon>Sar</taxon>
        <taxon>Alveolata</taxon>
        <taxon>Dinophyceae</taxon>
        <taxon>Suessiales</taxon>
        <taxon>Suessiaceae</taxon>
        <taxon>Polarella</taxon>
    </lineage>
</organism>
<dbReference type="AlphaFoldDB" id="A0A813D8G7"/>
<sequence>MDRKGRQEPADQVVTPQALMRWIVSSLHMDEAIPTASLIQWYYQFVTGVKLTYGQIKTLVESTPGMNLVPAAKRKGFSLGFIAELDEPPPGFRGFVEEGMSMEELASAAVWAEARAFLSEGGWPLTDTRKNSRAVPIAAWLQDRSPLMASVSFGRLLRMVHSCLHQGKILSVRGNRIVPYSQSEEYERLANADAGRPTDVKSDEAYIRTWAELKDCIRKLIQLSRTGEVSVSHVKPQCLLRFHTQLSETVFGYTSLSQLLDDPHFGPEFKVIGGSAHKLRIALN</sequence>
<dbReference type="Proteomes" id="UP000654075">
    <property type="component" value="Unassembled WGS sequence"/>
</dbReference>
<proteinExistence type="predicted"/>
<evidence type="ECO:0008006" key="3">
    <source>
        <dbReference type="Google" id="ProtNLM"/>
    </source>
</evidence>
<dbReference type="EMBL" id="CAJNNV010000485">
    <property type="protein sequence ID" value="CAE8582772.1"/>
    <property type="molecule type" value="Genomic_DNA"/>
</dbReference>
<comment type="caution">
    <text evidence="1">The sequence shown here is derived from an EMBL/GenBank/DDBJ whole genome shotgun (WGS) entry which is preliminary data.</text>
</comment>
<keyword evidence="2" id="KW-1185">Reference proteome</keyword>
<gene>
    <name evidence="1" type="ORF">PGLA1383_LOCUS1763</name>
</gene>
<reference evidence="1" key="1">
    <citation type="submission" date="2021-02" db="EMBL/GenBank/DDBJ databases">
        <authorList>
            <person name="Dougan E. K."/>
            <person name="Rhodes N."/>
            <person name="Thang M."/>
            <person name="Chan C."/>
        </authorList>
    </citation>
    <scope>NUCLEOTIDE SEQUENCE</scope>
</reference>
<evidence type="ECO:0000313" key="2">
    <source>
        <dbReference type="Proteomes" id="UP000654075"/>
    </source>
</evidence>
<protein>
    <recommendedName>
        <fullName evidence="3">HTH OST-type domain-containing protein</fullName>
    </recommendedName>
</protein>
<accession>A0A813D8G7</accession>